<gene>
    <name evidence="1" type="ORF">EYF80_062193</name>
</gene>
<protein>
    <submittedName>
        <fullName evidence="1">Uncharacterized protein</fullName>
    </submittedName>
</protein>
<dbReference type="Proteomes" id="UP000314294">
    <property type="component" value="Unassembled WGS sequence"/>
</dbReference>
<comment type="caution">
    <text evidence="1">The sequence shown here is derived from an EMBL/GenBank/DDBJ whole genome shotgun (WGS) entry which is preliminary data.</text>
</comment>
<proteinExistence type="predicted"/>
<keyword evidence="2" id="KW-1185">Reference proteome</keyword>
<sequence length="75" mass="8522">MRGRRPGQEAPVVLTHARLMLFLPVTEPSGPFTNGRPRLPTPDVNKELIQQMYLHIQMDWLKTTNKTLLGQIKGS</sequence>
<dbReference type="EMBL" id="SRLO01007932">
    <property type="protein sequence ID" value="TNN27662.1"/>
    <property type="molecule type" value="Genomic_DNA"/>
</dbReference>
<reference evidence="1 2" key="1">
    <citation type="submission" date="2019-03" db="EMBL/GenBank/DDBJ databases">
        <title>First draft genome of Liparis tanakae, snailfish: a comprehensive survey of snailfish specific genes.</title>
        <authorList>
            <person name="Kim W."/>
            <person name="Song I."/>
            <person name="Jeong J.-H."/>
            <person name="Kim D."/>
            <person name="Kim S."/>
            <person name="Ryu S."/>
            <person name="Song J.Y."/>
            <person name="Lee S.K."/>
        </authorList>
    </citation>
    <scope>NUCLEOTIDE SEQUENCE [LARGE SCALE GENOMIC DNA]</scope>
    <source>
        <tissue evidence="1">Muscle</tissue>
    </source>
</reference>
<evidence type="ECO:0000313" key="1">
    <source>
        <dbReference type="EMBL" id="TNN27662.1"/>
    </source>
</evidence>
<dbReference type="AlphaFoldDB" id="A0A4Z2EH81"/>
<evidence type="ECO:0000313" key="2">
    <source>
        <dbReference type="Proteomes" id="UP000314294"/>
    </source>
</evidence>
<organism evidence="1 2">
    <name type="scientific">Liparis tanakae</name>
    <name type="common">Tanaka's snailfish</name>
    <dbReference type="NCBI Taxonomy" id="230148"/>
    <lineage>
        <taxon>Eukaryota</taxon>
        <taxon>Metazoa</taxon>
        <taxon>Chordata</taxon>
        <taxon>Craniata</taxon>
        <taxon>Vertebrata</taxon>
        <taxon>Euteleostomi</taxon>
        <taxon>Actinopterygii</taxon>
        <taxon>Neopterygii</taxon>
        <taxon>Teleostei</taxon>
        <taxon>Neoteleostei</taxon>
        <taxon>Acanthomorphata</taxon>
        <taxon>Eupercaria</taxon>
        <taxon>Perciformes</taxon>
        <taxon>Cottioidei</taxon>
        <taxon>Cottales</taxon>
        <taxon>Liparidae</taxon>
        <taxon>Liparis</taxon>
    </lineage>
</organism>
<accession>A0A4Z2EH81</accession>
<name>A0A4Z2EH81_9TELE</name>